<evidence type="ECO:0000256" key="2">
    <source>
        <dbReference type="ARBA" id="ARBA00022679"/>
    </source>
</evidence>
<dbReference type="EMBL" id="AYZO01000041">
    <property type="protein sequence ID" value="KRN09686.1"/>
    <property type="molecule type" value="Genomic_DNA"/>
</dbReference>
<name>A0ABR5PU81_9LACO</name>
<reference evidence="5 6" key="1">
    <citation type="journal article" date="2015" name="Genome Announc.">
        <title>Expanding the biotechnology potential of lactobacilli through comparative genomics of 213 strains and associated genera.</title>
        <authorList>
            <person name="Sun Z."/>
            <person name="Harris H.M."/>
            <person name="McCann A."/>
            <person name="Guo C."/>
            <person name="Argimon S."/>
            <person name="Zhang W."/>
            <person name="Yang X."/>
            <person name="Jeffery I.B."/>
            <person name="Cooney J.C."/>
            <person name="Kagawa T.F."/>
            <person name="Liu W."/>
            <person name="Song Y."/>
            <person name="Salvetti E."/>
            <person name="Wrobel A."/>
            <person name="Rasinkangas P."/>
            <person name="Parkhill J."/>
            <person name="Rea M.C."/>
            <person name="O'Sullivan O."/>
            <person name="Ritari J."/>
            <person name="Douillard F.P."/>
            <person name="Paul Ross R."/>
            <person name="Yang R."/>
            <person name="Briner A.E."/>
            <person name="Felis G.E."/>
            <person name="de Vos W.M."/>
            <person name="Barrangou R."/>
            <person name="Klaenhammer T.R."/>
            <person name="Caufield P.W."/>
            <person name="Cui Y."/>
            <person name="Zhang H."/>
            <person name="O'Toole P.W."/>
        </authorList>
    </citation>
    <scope>NUCLEOTIDE SEQUENCE [LARGE SCALE GENOMIC DNA]</scope>
    <source>
        <strain evidence="5 6">DSM 23908</strain>
    </source>
</reference>
<evidence type="ECO:0000313" key="6">
    <source>
        <dbReference type="Proteomes" id="UP000051521"/>
    </source>
</evidence>
<dbReference type="RefSeq" id="WP_056987848.1">
    <property type="nucleotide sequence ID" value="NZ_AYZO01000041.1"/>
</dbReference>
<keyword evidence="2 4" id="KW-0808">Transferase</keyword>
<keyword evidence="3 4" id="KW-0012">Acyltransferase</keyword>
<dbReference type="InterPro" id="IPR028345">
    <property type="entry name" value="Antibiotic_NAT-like"/>
</dbReference>
<protein>
    <recommendedName>
        <fullName evidence="4">Aminoglycoside N(3)-acetyltransferase</fullName>
        <ecNumber evidence="4">2.3.1.-</ecNumber>
    </recommendedName>
</protein>
<evidence type="ECO:0000256" key="3">
    <source>
        <dbReference type="ARBA" id="ARBA00023315"/>
    </source>
</evidence>
<dbReference type="PANTHER" id="PTHR11104:SF0">
    <property type="entry name" value="SPBETA PROPHAGE-DERIVED AMINOGLYCOSIDE N(3')-ACETYLTRANSFERASE-LIKE PROTEIN YOKD"/>
    <property type="match status" value="1"/>
</dbReference>
<dbReference type="Proteomes" id="UP000051521">
    <property type="component" value="Unassembled WGS sequence"/>
</dbReference>
<dbReference type="Pfam" id="PF02522">
    <property type="entry name" value="Antibiotic_NAT"/>
    <property type="match status" value="1"/>
</dbReference>
<comment type="catalytic activity">
    <reaction evidence="4">
        <text>a 2-deoxystreptamine antibiotic + acetyl-CoA = an N(3)-acetyl-2-deoxystreptamine antibiotic + CoA + H(+)</text>
        <dbReference type="Rhea" id="RHEA:12665"/>
        <dbReference type="ChEBI" id="CHEBI:15378"/>
        <dbReference type="ChEBI" id="CHEBI:57287"/>
        <dbReference type="ChEBI" id="CHEBI:57288"/>
        <dbReference type="ChEBI" id="CHEBI:57921"/>
        <dbReference type="ChEBI" id="CHEBI:77452"/>
        <dbReference type="EC" id="2.3.1.81"/>
    </reaction>
</comment>
<dbReference type="SUPFAM" id="SSF110710">
    <property type="entry name" value="TTHA0583/YokD-like"/>
    <property type="match status" value="1"/>
</dbReference>
<proteinExistence type="inferred from homology"/>
<comment type="similarity">
    <text evidence="1 4">Belongs to the antibiotic N-acetyltransferase family.</text>
</comment>
<dbReference type="PANTHER" id="PTHR11104">
    <property type="entry name" value="AMINOGLYCOSIDE N3-ACETYLTRANSFERASE"/>
    <property type="match status" value="1"/>
</dbReference>
<evidence type="ECO:0000313" key="5">
    <source>
        <dbReference type="EMBL" id="KRN09686.1"/>
    </source>
</evidence>
<keyword evidence="4" id="KW-0046">Antibiotic resistance</keyword>
<evidence type="ECO:0000256" key="1">
    <source>
        <dbReference type="ARBA" id="ARBA00006383"/>
    </source>
</evidence>
<accession>A0ABR5PU81</accession>
<organism evidence="5 6">
    <name type="scientific">Lactobacillus gigeriorum DSM 23908 = CRBIP 24.85</name>
    <dbReference type="NCBI Taxonomy" id="1423751"/>
    <lineage>
        <taxon>Bacteria</taxon>
        <taxon>Bacillati</taxon>
        <taxon>Bacillota</taxon>
        <taxon>Bacilli</taxon>
        <taxon>Lactobacillales</taxon>
        <taxon>Lactobacillaceae</taxon>
        <taxon>Lactobacillus</taxon>
    </lineage>
</organism>
<keyword evidence="6" id="KW-1185">Reference proteome</keyword>
<evidence type="ECO:0000256" key="4">
    <source>
        <dbReference type="RuleBase" id="RU365031"/>
    </source>
</evidence>
<dbReference type="EC" id="2.3.1.-" evidence="4"/>
<comment type="caution">
    <text evidence="5">The sequence shown here is derived from an EMBL/GenBank/DDBJ whole genome shotgun (WGS) entry which is preliminary data.</text>
</comment>
<dbReference type="InterPro" id="IPR003679">
    <property type="entry name" value="Amioglycoside_AcTrfase"/>
</dbReference>
<gene>
    <name evidence="5" type="ORF">FC38_GL001370</name>
</gene>
<sequence length="270" mass="30128">MTTDKIIDHVTSANEIKAILEKYIKPTDTCIVHTSLSAFGYIPGGEYEIVKMLKELVAQGNIIMAAQTNDLSDPSEWGEPPATVAAQKKIRATILPYNAEKTPIHMIGRTPEYFRTSGGVKRSNHPLYSMCAWGKDAEAICNINSYDMPFGADGPLGKAYDLDAKVVMLGTDYESCTALHLADSTINRPLLEEKAPIADEHGKAKWISFKNVDELDKYDDFNEFGDYFESKFASAVHKVKIYNGYIRVIPMKKLVDAARAYYLEKDRLNG</sequence>